<gene>
    <name evidence="2" type="ORF">METZ01_LOCUS447458</name>
</gene>
<dbReference type="AlphaFoldDB" id="A0A382ZGD6"/>
<feature type="non-terminal residue" evidence="2">
    <location>
        <position position="257"/>
    </location>
</feature>
<feature type="region of interest" description="Disordered" evidence="1">
    <location>
        <begin position="17"/>
        <end position="59"/>
    </location>
</feature>
<reference evidence="2" key="1">
    <citation type="submission" date="2018-05" db="EMBL/GenBank/DDBJ databases">
        <authorList>
            <person name="Lanie J.A."/>
            <person name="Ng W.-L."/>
            <person name="Kazmierczak K.M."/>
            <person name="Andrzejewski T.M."/>
            <person name="Davidsen T.M."/>
            <person name="Wayne K.J."/>
            <person name="Tettelin H."/>
            <person name="Glass J.I."/>
            <person name="Rusch D."/>
            <person name="Podicherti R."/>
            <person name="Tsui H.-C.T."/>
            <person name="Winkler M.E."/>
        </authorList>
    </citation>
    <scope>NUCLEOTIDE SEQUENCE</scope>
</reference>
<accession>A0A382ZGD6</accession>
<sequence>MLVAEYRVQLAETMATTTSSIPAGLPSEDQLVDECPSGQSRPDDDPPIGSPSPSEEPLRTVEMRLRSGSRSDLLVPESWVLASNDCTFNGERIWVNPLDERERVAHVVGRNFVHALSPARDATRDINWHVLQRADAWVHLAGAVLRITEPVLCRFDFETVAADGYVTAGTWLDIGDDHAIASITVAVATPVIDDFRDQFGDGLNWSPRNFDDYGPGPRRCHAFSEIVVDRLGPVGASFSARPDGPDPLNSEIDNTCL</sequence>
<evidence type="ECO:0000256" key="1">
    <source>
        <dbReference type="SAM" id="MobiDB-lite"/>
    </source>
</evidence>
<dbReference type="EMBL" id="UINC01183717">
    <property type="protein sequence ID" value="SVD94604.1"/>
    <property type="molecule type" value="Genomic_DNA"/>
</dbReference>
<organism evidence="2">
    <name type="scientific">marine metagenome</name>
    <dbReference type="NCBI Taxonomy" id="408172"/>
    <lineage>
        <taxon>unclassified sequences</taxon>
        <taxon>metagenomes</taxon>
        <taxon>ecological metagenomes</taxon>
    </lineage>
</organism>
<proteinExistence type="predicted"/>
<feature type="region of interest" description="Disordered" evidence="1">
    <location>
        <begin position="238"/>
        <end position="257"/>
    </location>
</feature>
<protein>
    <submittedName>
        <fullName evidence="2">Uncharacterized protein</fullName>
    </submittedName>
</protein>
<name>A0A382ZGD6_9ZZZZ</name>
<evidence type="ECO:0000313" key="2">
    <source>
        <dbReference type="EMBL" id="SVD94604.1"/>
    </source>
</evidence>